<dbReference type="NCBIfam" id="TIGR00996">
    <property type="entry name" value="Mtu_fam_mce"/>
    <property type="match status" value="1"/>
</dbReference>
<name>A0A4Q7J9F8_9PSEU</name>
<feature type="domain" description="Mce/MlaD" evidence="2">
    <location>
        <begin position="37"/>
        <end position="110"/>
    </location>
</feature>
<dbReference type="Proteomes" id="UP000292003">
    <property type="component" value="Unassembled WGS sequence"/>
</dbReference>
<dbReference type="RefSeq" id="WP_130475382.1">
    <property type="nucleotide sequence ID" value="NZ_SFCC01000005.1"/>
</dbReference>
<dbReference type="InterPro" id="IPR005693">
    <property type="entry name" value="Mce"/>
</dbReference>
<dbReference type="PANTHER" id="PTHR33371:SF19">
    <property type="entry name" value="MCE-FAMILY PROTEIN MCE4A"/>
    <property type="match status" value="1"/>
</dbReference>
<dbReference type="InterPro" id="IPR052336">
    <property type="entry name" value="MlaD_Phospholipid_Transporter"/>
</dbReference>
<gene>
    <name evidence="4" type="ORF">EWH70_11910</name>
</gene>
<evidence type="ECO:0000313" key="5">
    <source>
        <dbReference type="Proteomes" id="UP000292003"/>
    </source>
</evidence>
<dbReference type="InterPro" id="IPR024516">
    <property type="entry name" value="Mce_C"/>
</dbReference>
<dbReference type="OrthoDB" id="3460188at2"/>
<evidence type="ECO:0000313" key="4">
    <source>
        <dbReference type="EMBL" id="RZQ63857.1"/>
    </source>
</evidence>
<feature type="compositionally biased region" description="Pro residues" evidence="1">
    <location>
        <begin position="340"/>
        <end position="350"/>
    </location>
</feature>
<reference evidence="4 5" key="1">
    <citation type="submission" date="2019-02" db="EMBL/GenBank/DDBJ databases">
        <title>Draft genome sequence of Amycolatopsis sp. 8-3EHSu isolated from roots of Suaeda maritima.</title>
        <authorList>
            <person name="Duangmal K."/>
            <person name="Chantavorakit T."/>
        </authorList>
    </citation>
    <scope>NUCLEOTIDE SEQUENCE [LARGE SCALE GENOMIC DNA]</scope>
    <source>
        <strain evidence="4 5">8-3EHSu</strain>
    </source>
</reference>
<dbReference type="GO" id="GO:0005576">
    <property type="term" value="C:extracellular region"/>
    <property type="evidence" value="ECO:0007669"/>
    <property type="project" value="TreeGrafter"/>
</dbReference>
<dbReference type="InterPro" id="IPR003399">
    <property type="entry name" value="Mce/MlaD"/>
</dbReference>
<evidence type="ECO:0000259" key="3">
    <source>
        <dbReference type="Pfam" id="PF11887"/>
    </source>
</evidence>
<protein>
    <submittedName>
        <fullName evidence="4">MCE family protein</fullName>
    </submittedName>
</protein>
<evidence type="ECO:0000259" key="2">
    <source>
        <dbReference type="Pfam" id="PF02470"/>
    </source>
</evidence>
<evidence type="ECO:0000256" key="1">
    <source>
        <dbReference type="SAM" id="MobiDB-lite"/>
    </source>
</evidence>
<dbReference type="GO" id="GO:0051701">
    <property type="term" value="P:biological process involved in interaction with host"/>
    <property type="evidence" value="ECO:0007669"/>
    <property type="project" value="TreeGrafter"/>
</dbReference>
<organism evidence="4 5">
    <name type="scientific">Amycolatopsis suaedae</name>
    <dbReference type="NCBI Taxonomy" id="2510978"/>
    <lineage>
        <taxon>Bacteria</taxon>
        <taxon>Bacillati</taxon>
        <taxon>Actinomycetota</taxon>
        <taxon>Actinomycetes</taxon>
        <taxon>Pseudonocardiales</taxon>
        <taxon>Pseudonocardiaceae</taxon>
        <taxon>Amycolatopsis</taxon>
    </lineage>
</organism>
<dbReference type="AlphaFoldDB" id="A0A4Q7J9F8"/>
<comment type="caution">
    <text evidence="4">The sequence shown here is derived from an EMBL/GenBank/DDBJ whole genome shotgun (WGS) entry which is preliminary data.</text>
</comment>
<keyword evidence="5" id="KW-1185">Reference proteome</keyword>
<proteinExistence type="predicted"/>
<dbReference type="PANTHER" id="PTHR33371">
    <property type="entry name" value="INTERMEMBRANE PHOSPHOLIPID TRANSPORT SYSTEM BINDING PROTEIN MLAD-RELATED"/>
    <property type="match status" value="1"/>
</dbReference>
<dbReference type="Pfam" id="PF02470">
    <property type="entry name" value="MlaD"/>
    <property type="match status" value="1"/>
</dbReference>
<accession>A0A4Q7J9F8</accession>
<sequence length="395" mass="40143">MSRLRLALLGVAGVVVLLAGAVTAVAFRAGAFDGDPRLTLVVPAAAGPLRDRAPVQYRGVVVGTVTDVAAGPRESTLTLTMSGHTPVPASVRARLLPRTLFGDQYVDLSTPDGAPDGGTLRDGDHVRHDDSAPSAQLYAAATRLYDLLRALRPAELSAALGAVADALRGRGARLGRLIDQAHEFAGAAGPATEAVLARLPEVAALTDELAAAAPDALRALDDAVALSQTVVARSGDLRRLLLAGTATAAAAEGLLLDNADRMVHLVRNSAPVLETVAGRPGAAAATVRGAGELMGAVHRAFAHGPWVAIEAPVTLDDPMPYTPADCPRYGNVAGPNCGAAPPPAPSPPPSGGTVGPVGGEVERERLRQLVPQAPPDLVSLLAGPILRGAKVVLGP</sequence>
<dbReference type="Pfam" id="PF11887">
    <property type="entry name" value="Mce4_CUP1"/>
    <property type="match status" value="1"/>
</dbReference>
<dbReference type="EMBL" id="SFCC01000005">
    <property type="protein sequence ID" value="RZQ63857.1"/>
    <property type="molecule type" value="Genomic_DNA"/>
</dbReference>
<feature type="region of interest" description="Disordered" evidence="1">
    <location>
        <begin position="337"/>
        <end position="365"/>
    </location>
</feature>
<feature type="domain" description="Mammalian cell entry C-terminal" evidence="3">
    <location>
        <begin position="119"/>
        <end position="335"/>
    </location>
</feature>